<keyword evidence="3" id="KW-1185">Reference proteome</keyword>
<gene>
    <name evidence="2" type="ORF">JTE90_015972</name>
</gene>
<organism evidence="2 3">
    <name type="scientific">Oedothorax gibbosus</name>
    <dbReference type="NCBI Taxonomy" id="931172"/>
    <lineage>
        <taxon>Eukaryota</taxon>
        <taxon>Metazoa</taxon>
        <taxon>Ecdysozoa</taxon>
        <taxon>Arthropoda</taxon>
        <taxon>Chelicerata</taxon>
        <taxon>Arachnida</taxon>
        <taxon>Araneae</taxon>
        <taxon>Araneomorphae</taxon>
        <taxon>Entelegynae</taxon>
        <taxon>Araneoidea</taxon>
        <taxon>Linyphiidae</taxon>
        <taxon>Erigoninae</taxon>
        <taxon>Oedothorax</taxon>
    </lineage>
</organism>
<evidence type="ECO:0000256" key="1">
    <source>
        <dbReference type="SAM" id="MobiDB-lite"/>
    </source>
</evidence>
<dbReference type="Proteomes" id="UP000827092">
    <property type="component" value="Unassembled WGS sequence"/>
</dbReference>
<accession>A0AAV6VUL0</accession>
<proteinExistence type="predicted"/>
<feature type="region of interest" description="Disordered" evidence="1">
    <location>
        <begin position="1"/>
        <end position="25"/>
    </location>
</feature>
<reference evidence="2 3" key="1">
    <citation type="journal article" date="2022" name="Nat. Ecol. Evol.">
        <title>A masculinizing supergene underlies an exaggerated male reproductive morph in a spider.</title>
        <authorList>
            <person name="Hendrickx F."/>
            <person name="De Corte Z."/>
            <person name="Sonet G."/>
            <person name="Van Belleghem S.M."/>
            <person name="Kostlbacher S."/>
            <person name="Vangestel C."/>
        </authorList>
    </citation>
    <scope>NUCLEOTIDE SEQUENCE [LARGE SCALE GENOMIC DNA]</scope>
    <source>
        <strain evidence="2">W744_W776</strain>
    </source>
</reference>
<sequence>MRFIKSSSTSIFGNHNSFSPETQPAKNFATLDSLPRQKSDRRTIDHLIKNSSEQGVFPRRFALKLRHGWTDRTAIGP</sequence>
<dbReference type="AlphaFoldDB" id="A0AAV6VUL0"/>
<protein>
    <submittedName>
        <fullName evidence="2">Uncharacterized protein</fullName>
    </submittedName>
</protein>
<name>A0AAV6VUL0_9ARAC</name>
<evidence type="ECO:0000313" key="2">
    <source>
        <dbReference type="EMBL" id="KAG8199136.1"/>
    </source>
</evidence>
<comment type="caution">
    <text evidence="2">The sequence shown here is derived from an EMBL/GenBank/DDBJ whole genome shotgun (WGS) entry which is preliminary data.</text>
</comment>
<dbReference type="EMBL" id="JAFNEN010000030">
    <property type="protein sequence ID" value="KAG8199136.1"/>
    <property type="molecule type" value="Genomic_DNA"/>
</dbReference>
<evidence type="ECO:0000313" key="3">
    <source>
        <dbReference type="Proteomes" id="UP000827092"/>
    </source>
</evidence>